<dbReference type="PANTHER" id="PTHR30006">
    <property type="entry name" value="THIAMINE-BINDING PERIPLASMIC PROTEIN-RELATED"/>
    <property type="match status" value="1"/>
</dbReference>
<sequence length="445" mass="48723">MRLWPAISFRAVLRLIAGIAIFATYGKAGACELSILTSYPSSFYKPFIDLFVQQTGAEDVCVQNKNTIGLISHVRENRRPVPDIVWASSPVAFELLDQQDALAKFPDKVSKPIGDGGIQPDAPDGSRFGFALSTIGVMSGADQPFGNGPIEIADLASPDYYGLLGMSSPSRSGTTHLFVESLLQQYGWQDGWALLSQIGGNLATVTARSFGVRDGVARNRFPYGIGIDFLAQSEPQTGDALLFQSFSPGWYFPASVAVTGLGAQNARSLEFVDFLRGDAAQQLLLQPEIRRIPIDPKLWPQAGFLPSANNPAQGLDLKLAARRMAVVNALYDDMITHRLLELRKLWQSLRRLEATPVITQSDATKPLLSAVRDALESVPVAAFMANEHSFERVFSDVIPSENTVVGRLRVQDSWSNDFSQRFKSARELIARMDSFQSHLDTGAVK</sequence>
<dbReference type="Pfam" id="PF13531">
    <property type="entry name" value="SBP_bac_11"/>
    <property type="match status" value="1"/>
</dbReference>
<reference evidence="2 3" key="1">
    <citation type="submission" date="2023-03" db="EMBL/GenBank/DDBJ databases">
        <title>Strain FZY0004 represents a novel species in the genus Thalassospira isolated from seawater.</title>
        <authorList>
            <person name="Fu Z.-Y."/>
        </authorList>
    </citation>
    <scope>NUCLEOTIDE SEQUENCE [LARGE SCALE GENOMIC DNA]</scope>
    <source>
        <strain evidence="2 3">FZY0004</strain>
    </source>
</reference>
<dbReference type="SUPFAM" id="SSF53850">
    <property type="entry name" value="Periplasmic binding protein-like II"/>
    <property type="match status" value="1"/>
</dbReference>
<dbReference type="PANTHER" id="PTHR30006:SF24">
    <property type="entry name" value="SLL0237 PROTEIN"/>
    <property type="match status" value="1"/>
</dbReference>
<organism evidence="2 3">
    <name type="scientific">Thalassospira aquimaris</name>
    <dbReference type="NCBI Taxonomy" id="3037796"/>
    <lineage>
        <taxon>Bacteria</taxon>
        <taxon>Pseudomonadati</taxon>
        <taxon>Pseudomonadota</taxon>
        <taxon>Alphaproteobacteria</taxon>
        <taxon>Rhodospirillales</taxon>
        <taxon>Thalassospiraceae</taxon>
        <taxon>Thalassospira</taxon>
    </lineage>
</organism>
<proteinExistence type="predicted"/>
<dbReference type="Proteomes" id="UP001529180">
    <property type="component" value="Unassembled WGS sequence"/>
</dbReference>
<evidence type="ECO:0000256" key="1">
    <source>
        <dbReference type="ARBA" id="ARBA00022729"/>
    </source>
</evidence>
<keyword evidence="3" id="KW-1185">Reference proteome</keyword>
<comment type="caution">
    <text evidence="2">The sequence shown here is derived from an EMBL/GenBank/DDBJ whole genome shotgun (WGS) entry which is preliminary data.</text>
</comment>
<name>A0ABT6GCJ3_9PROT</name>
<accession>A0ABT6GCJ3</accession>
<dbReference type="RefSeq" id="WP_114101276.1">
    <property type="nucleotide sequence ID" value="NZ_JARSBO010000006.1"/>
</dbReference>
<evidence type="ECO:0000313" key="2">
    <source>
        <dbReference type="EMBL" id="MDG4719776.1"/>
    </source>
</evidence>
<gene>
    <name evidence="2" type="ORF">P7680_12275</name>
</gene>
<protein>
    <submittedName>
        <fullName evidence="2">ABC transporter substrate-binding protein</fullName>
    </submittedName>
</protein>
<keyword evidence="1" id="KW-0732">Signal</keyword>
<dbReference type="Gene3D" id="3.40.190.10">
    <property type="entry name" value="Periplasmic binding protein-like II"/>
    <property type="match status" value="2"/>
</dbReference>
<evidence type="ECO:0000313" key="3">
    <source>
        <dbReference type="Proteomes" id="UP001529180"/>
    </source>
</evidence>
<dbReference type="EMBL" id="JARSBO010000006">
    <property type="protein sequence ID" value="MDG4719776.1"/>
    <property type="molecule type" value="Genomic_DNA"/>
</dbReference>